<protein>
    <recommendedName>
        <fullName evidence="3">Protein kinase domain-containing protein</fullName>
    </recommendedName>
</protein>
<dbReference type="Proteomes" id="UP001485043">
    <property type="component" value="Unassembled WGS sequence"/>
</dbReference>
<dbReference type="InterPro" id="IPR011009">
    <property type="entry name" value="Kinase-like_dom_sf"/>
</dbReference>
<sequence>MANLLVDADGTMRLADMGGVQKDIVVGKRQGAQRPCTFTPTYCPPEFLRGQLFARYPDVNKARIRMMRTVLKQLLMMIPAARVGGGAKLSLIV</sequence>
<comment type="caution">
    <text evidence="1">The sequence shown here is derived from an EMBL/GenBank/DDBJ whole genome shotgun (WGS) entry which is preliminary data.</text>
</comment>
<accession>A0AAW1RUF2</accession>
<name>A0AAW1RUF2_9CHLO</name>
<gene>
    <name evidence="1" type="ORF">WJX84_006435</name>
</gene>
<evidence type="ECO:0008006" key="3">
    <source>
        <dbReference type="Google" id="ProtNLM"/>
    </source>
</evidence>
<evidence type="ECO:0000313" key="1">
    <source>
        <dbReference type="EMBL" id="KAK9837402.1"/>
    </source>
</evidence>
<dbReference type="AlphaFoldDB" id="A0AAW1RUF2"/>
<reference evidence="1 2" key="1">
    <citation type="journal article" date="2024" name="Nat. Commun.">
        <title>Phylogenomics reveals the evolutionary origins of lichenization in chlorophyte algae.</title>
        <authorList>
            <person name="Puginier C."/>
            <person name="Libourel C."/>
            <person name="Otte J."/>
            <person name="Skaloud P."/>
            <person name="Haon M."/>
            <person name="Grisel S."/>
            <person name="Petersen M."/>
            <person name="Berrin J.G."/>
            <person name="Delaux P.M."/>
            <person name="Dal Grande F."/>
            <person name="Keller J."/>
        </authorList>
    </citation>
    <scope>NUCLEOTIDE SEQUENCE [LARGE SCALE GENOMIC DNA]</scope>
    <source>
        <strain evidence="1 2">SAG 2523</strain>
    </source>
</reference>
<dbReference type="EMBL" id="JALJOV010001950">
    <property type="protein sequence ID" value="KAK9837402.1"/>
    <property type="molecule type" value="Genomic_DNA"/>
</dbReference>
<keyword evidence="2" id="KW-1185">Reference proteome</keyword>
<dbReference type="SUPFAM" id="SSF56112">
    <property type="entry name" value="Protein kinase-like (PK-like)"/>
    <property type="match status" value="1"/>
</dbReference>
<proteinExistence type="predicted"/>
<evidence type="ECO:0000313" key="2">
    <source>
        <dbReference type="Proteomes" id="UP001485043"/>
    </source>
</evidence>
<organism evidence="1 2">
    <name type="scientific">Apatococcus fuscideae</name>
    <dbReference type="NCBI Taxonomy" id="2026836"/>
    <lineage>
        <taxon>Eukaryota</taxon>
        <taxon>Viridiplantae</taxon>
        <taxon>Chlorophyta</taxon>
        <taxon>core chlorophytes</taxon>
        <taxon>Trebouxiophyceae</taxon>
        <taxon>Chlorellales</taxon>
        <taxon>Chlorellaceae</taxon>
        <taxon>Apatococcus</taxon>
    </lineage>
</organism>